<dbReference type="Proteomes" id="UP001302367">
    <property type="component" value="Chromosome 3"/>
</dbReference>
<reference evidence="7 9" key="1">
    <citation type="submission" date="2015-10" db="EMBL/GenBank/DDBJ databases">
        <title>The cercosporin biosynthetic gene cluster was horizontally transferred to several fungal lineages and shown to be expanded in Cercospora beticola based on microsynteny with recipient genomes.</title>
        <authorList>
            <person name="De Jonge R."/>
            <person name="Ebert M.K."/>
            <person name="Suttle J.C."/>
            <person name="Jurick Ii W.M."/>
            <person name="Secor G.A."/>
            <person name="Thomma B.P."/>
            <person name="Van De Peer Y."/>
            <person name="Bolton M.D."/>
        </authorList>
    </citation>
    <scope>NUCLEOTIDE SEQUENCE [LARGE SCALE GENOMIC DNA]</scope>
    <source>
        <strain evidence="7 9">09-40</strain>
    </source>
</reference>
<dbReference type="PANTHER" id="PTHR45646:SF11">
    <property type="entry name" value="SERINE_THREONINE-PROTEIN KINASE DOA"/>
    <property type="match status" value="1"/>
</dbReference>
<evidence type="ECO:0000256" key="2">
    <source>
        <dbReference type="ARBA" id="ARBA00022679"/>
    </source>
</evidence>
<evidence type="ECO:0000313" key="10">
    <source>
        <dbReference type="Proteomes" id="UP001302367"/>
    </source>
</evidence>
<dbReference type="PANTHER" id="PTHR45646">
    <property type="entry name" value="SERINE/THREONINE-PROTEIN KINASE DOA-RELATED"/>
    <property type="match status" value="1"/>
</dbReference>
<evidence type="ECO:0000313" key="8">
    <source>
        <dbReference type="EMBL" id="WPB00851.1"/>
    </source>
</evidence>
<keyword evidence="2" id="KW-0808">Transferase</keyword>
<dbReference type="AlphaFoldDB" id="A0A2G5I2I4"/>
<dbReference type="SUPFAM" id="SSF56112">
    <property type="entry name" value="Protein kinase-like (PK-like)"/>
    <property type="match status" value="1"/>
</dbReference>
<keyword evidence="5" id="KW-0067">ATP-binding</keyword>
<evidence type="ECO:0000256" key="3">
    <source>
        <dbReference type="ARBA" id="ARBA00022741"/>
    </source>
</evidence>
<dbReference type="GO" id="GO:0004674">
    <property type="term" value="F:protein serine/threonine kinase activity"/>
    <property type="evidence" value="ECO:0007669"/>
    <property type="project" value="UniProtKB-KW"/>
</dbReference>
<name>A0A2G5I2I4_CERBT</name>
<proteinExistence type="predicted"/>
<feature type="domain" description="Protein kinase" evidence="6">
    <location>
        <begin position="65"/>
        <end position="403"/>
    </location>
</feature>
<dbReference type="GO" id="GO:0005634">
    <property type="term" value="C:nucleus"/>
    <property type="evidence" value="ECO:0007669"/>
    <property type="project" value="TreeGrafter"/>
</dbReference>
<dbReference type="GO" id="GO:0005524">
    <property type="term" value="F:ATP binding"/>
    <property type="evidence" value="ECO:0007669"/>
    <property type="project" value="UniProtKB-KW"/>
</dbReference>
<reference evidence="8 10" key="2">
    <citation type="submission" date="2023-09" db="EMBL/GenBank/DDBJ databases">
        <title>Complete-Gapless Cercospora beticola genome.</title>
        <authorList>
            <person name="Wyatt N.A."/>
            <person name="Spanner R.E."/>
            <person name="Bolton M.D."/>
        </authorList>
    </citation>
    <scope>NUCLEOTIDE SEQUENCE [LARGE SCALE GENOMIC DNA]</scope>
    <source>
        <strain evidence="8">Cb09-40</strain>
    </source>
</reference>
<evidence type="ECO:0000256" key="5">
    <source>
        <dbReference type="ARBA" id="ARBA00022840"/>
    </source>
</evidence>
<dbReference type="OrthoDB" id="5979581at2759"/>
<dbReference type="Proteomes" id="UP000230605">
    <property type="component" value="Chromosome 3"/>
</dbReference>
<dbReference type="Pfam" id="PF00069">
    <property type="entry name" value="Pkinase"/>
    <property type="match status" value="1"/>
</dbReference>
<dbReference type="InterPro" id="IPR011009">
    <property type="entry name" value="Kinase-like_dom_sf"/>
</dbReference>
<evidence type="ECO:0000259" key="6">
    <source>
        <dbReference type="PROSITE" id="PS50011"/>
    </source>
</evidence>
<dbReference type="EMBL" id="CP134186">
    <property type="protein sequence ID" value="WPB00851.1"/>
    <property type="molecule type" value="Genomic_DNA"/>
</dbReference>
<accession>A0A2G5I2I4</accession>
<organism evidence="7 9">
    <name type="scientific">Cercospora beticola</name>
    <name type="common">Sugarbeet leaf spot fungus</name>
    <dbReference type="NCBI Taxonomy" id="122368"/>
    <lineage>
        <taxon>Eukaryota</taxon>
        <taxon>Fungi</taxon>
        <taxon>Dikarya</taxon>
        <taxon>Ascomycota</taxon>
        <taxon>Pezizomycotina</taxon>
        <taxon>Dothideomycetes</taxon>
        <taxon>Dothideomycetidae</taxon>
        <taxon>Mycosphaerellales</taxon>
        <taxon>Mycosphaerellaceae</taxon>
        <taxon>Cercospora</taxon>
    </lineage>
</organism>
<evidence type="ECO:0000313" key="9">
    <source>
        <dbReference type="Proteomes" id="UP000230605"/>
    </source>
</evidence>
<keyword evidence="1" id="KW-0723">Serine/threonine-protein kinase</keyword>
<keyword evidence="4 7" id="KW-0418">Kinase</keyword>
<keyword evidence="3" id="KW-0547">Nucleotide-binding</keyword>
<dbReference type="InterPro" id="IPR000719">
    <property type="entry name" value="Prot_kinase_dom"/>
</dbReference>
<dbReference type="EMBL" id="LKMD01000101">
    <property type="protein sequence ID" value="PIA99024.1"/>
    <property type="molecule type" value="Genomic_DNA"/>
</dbReference>
<dbReference type="InterPro" id="IPR051175">
    <property type="entry name" value="CLK_kinases"/>
</dbReference>
<evidence type="ECO:0000256" key="4">
    <source>
        <dbReference type="ARBA" id="ARBA00022777"/>
    </source>
</evidence>
<evidence type="ECO:0000313" key="7">
    <source>
        <dbReference type="EMBL" id="PIA99024.1"/>
    </source>
</evidence>
<protein>
    <submittedName>
        <fullName evidence="7">Putative serine/threonine-protein kinase sky1</fullName>
    </submittedName>
</protein>
<dbReference type="PROSITE" id="PS50011">
    <property type="entry name" value="PROTEIN_KINASE_DOM"/>
    <property type="match status" value="1"/>
</dbReference>
<evidence type="ECO:0000256" key="1">
    <source>
        <dbReference type="ARBA" id="ARBA00022527"/>
    </source>
</evidence>
<dbReference type="GO" id="GO:0043484">
    <property type="term" value="P:regulation of RNA splicing"/>
    <property type="evidence" value="ECO:0007669"/>
    <property type="project" value="TreeGrafter"/>
</dbReference>
<keyword evidence="10" id="KW-1185">Reference proteome</keyword>
<dbReference type="Gene3D" id="1.10.510.10">
    <property type="entry name" value="Transferase(Phosphotransferase) domain 1"/>
    <property type="match status" value="1"/>
</dbReference>
<dbReference type="Gene3D" id="3.30.200.20">
    <property type="entry name" value="Phosphorylase Kinase, domain 1"/>
    <property type="match status" value="1"/>
</dbReference>
<gene>
    <name evidence="7" type="ORF">CB0940_03672</name>
    <name evidence="8" type="ORF">RHO25_005471</name>
</gene>
<dbReference type="SMART" id="SM00220">
    <property type="entry name" value="S_TKc"/>
    <property type="match status" value="1"/>
</dbReference>
<sequence length="405" mass="46281">MPPRVFGRSLAQHLNRAHRSVTLSPTRWIGDFFGRSSSPPSRAFPSNGFKLLAGDEKVEEENWDWYSAEAYYPVRIGEIFKSRAHQYVALKACERGSQSAERELAAYQYLESLTTEHVGALVIRQLLDSFTIKANGTEYRCMIHEPLGMSVKTLQQLMPDQLLSEDALKAVLKYLLLALDCLHTEAKMIHTGNMNPPIHELSNTNGIFDDFAKAEVKNPIPRKVDGDRIVYESRGLRMPKTTGPPILCDFGEARFGSSSYTDDIQPYIYRAPEVILDIPWSYEVDIWNVGVMIWDLFEGRHLFSVRGPNGDRLSRYHLAEMVAILGLPPVEYLQRTPTSWKYFDDDGNWKAATAIPENYSLETLETRLSGENKTAFLAFVRKMLQWCPERRYTAKQLLDDSWLNS</sequence>